<dbReference type="InParanoid" id="E9H4Q8"/>
<dbReference type="AlphaFoldDB" id="E9H4Q8"/>
<evidence type="ECO:0000259" key="1">
    <source>
        <dbReference type="Pfam" id="PF18078"/>
    </source>
</evidence>
<dbReference type="KEGG" id="dpx:DAPPUDRAFT_325439"/>
<dbReference type="InterPro" id="IPR040581">
    <property type="entry name" value="Thioredoxin_11"/>
</dbReference>
<feature type="domain" description="SNTX thioredoxin-like" evidence="1">
    <location>
        <begin position="349"/>
        <end position="444"/>
    </location>
</feature>
<dbReference type="Proteomes" id="UP000000305">
    <property type="component" value="Unassembled WGS sequence"/>
</dbReference>
<evidence type="ECO:0000259" key="2">
    <source>
        <dbReference type="Pfam" id="PF21109"/>
    </source>
</evidence>
<protein>
    <submittedName>
        <fullName evidence="3">Uncharacterized protein</fullName>
    </submittedName>
</protein>
<dbReference type="HOGENOM" id="CLU_466361_0_0_1"/>
<dbReference type="OrthoDB" id="6360271at2759"/>
<reference evidence="3 4" key="1">
    <citation type="journal article" date="2011" name="Science">
        <title>The ecoresponsive genome of Daphnia pulex.</title>
        <authorList>
            <person name="Colbourne J.K."/>
            <person name="Pfrender M.E."/>
            <person name="Gilbert D."/>
            <person name="Thomas W.K."/>
            <person name="Tucker A."/>
            <person name="Oakley T.H."/>
            <person name="Tokishita S."/>
            <person name="Aerts A."/>
            <person name="Arnold G.J."/>
            <person name="Basu M.K."/>
            <person name="Bauer D.J."/>
            <person name="Caceres C.E."/>
            <person name="Carmel L."/>
            <person name="Casola C."/>
            <person name="Choi J.H."/>
            <person name="Detter J.C."/>
            <person name="Dong Q."/>
            <person name="Dusheyko S."/>
            <person name="Eads B.D."/>
            <person name="Frohlich T."/>
            <person name="Geiler-Samerotte K.A."/>
            <person name="Gerlach D."/>
            <person name="Hatcher P."/>
            <person name="Jogdeo S."/>
            <person name="Krijgsveld J."/>
            <person name="Kriventseva E.V."/>
            <person name="Kultz D."/>
            <person name="Laforsch C."/>
            <person name="Lindquist E."/>
            <person name="Lopez J."/>
            <person name="Manak J.R."/>
            <person name="Muller J."/>
            <person name="Pangilinan J."/>
            <person name="Patwardhan R.P."/>
            <person name="Pitluck S."/>
            <person name="Pritham E.J."/>
            <person name="Rechtsteiner A."/>
            <person name="Rho M."/>
            <person name="Rogozin I.B."/>
            <person name="Sakarya O."/>
            <person name="Salamov A."/>
            <person name="Schaack S."/>
            <person name="Shapiro H."/>
            <person name="Shiga Y."/>
            <person name="Skalitzky C."/>
            <person name="Smith Z."/>
            <person name="Souvorov A."/>
            <person name="Sung W."/>
            <person name="Tang Z."/>
            <person name="Tsuchiya D."/>
            <person name="Tu H."/>
            <person name="Vos H."/>
            <person name="Wang M."/>
            <person name="Wolf Y.I."/>
            <person name="Yamagata H."/>
            <person name="Yamada T."/>
            <person name="Ye Y."/>
            <person name="Shaw J.R."/>
            <person name="Andrews J."/>
            <person name="Crease T.J."/>
            <person name="Tang H."/>
            <person name="Lucas S.M."/>
            <person name="Robertson H.M."/>
            <person name="Bork P."/>
            <person name="Koonin E.V."/>
            <person name="Zdobnov E.M."/>
            <person name="Grigoriev I.V."/>
            <person name="Lynch M."/>
            <person name="Boore J.L."/>
        </authorList>
    </citation>
    <scope>NUCLEOTIDE SEQUENCE [LARGE SCALE GENOMIC DNA]</scope>
</reference>
<accession>E9H4Q8</accession>
<dbReference type="eggNOG" id="ENOG502QTS0">
    <property type="taxonomic scope" value="Eukaryota"/>
</dbReference>
<evidence type="ECO:0000313" key="3">
    <source>
        <dbReference type="EMBL" id="EFX73192.1"/>
    </source>
</evidence>
<keyword evidence="4" id="KW-1185">Reference proteome</keyword>
<dbReference type="EMBL" id="GL732592">
    <property type="protein sequence ID" value="EFX73192.1"/>
    <property type="molecule type" value="Genomic_DNA"/>
</dbReference>
<dbReference type="PhylomeDB" id="E9H4Q8"/>
<dbReference type="PANTHER" id="PTHR31594">
    <property type="entry name" value="AIG1-TYPE G DOMAIN-CONTAINING PROTEIN"/>
    <property type="match status" value="1"/>
</dbReference>
<organism evidence="3 4">
    <name type="scientific">Daphnia pulex</name>
    <name type="common">Water flea</name>
    <dbReference type="NCBI Taxonomy" id="6669"/>
    <lineage>
        <taxon>Eukaryota</taxon>
        <taxon>Metazoa</taxon>
        <taxon>Ecdysozoa</taxon>
        <taxon>Arthropoda</taxon>
        <taxon>Crustacea</taxon>
        <taxon>Branchiopoda</taxon>
        <taxon>Diplostraca</taxon>
        <taxon>Cladocera</taxon>
        <taxon>Anomopoda</taxon>
        <taxon>Daphniidae</taxon>
        <taxon>Daphnia</taxon>
    </lineage>
</organism>
<proteinExistence type="predicted"/>
<dbReference type="PANTHER" id="PTHR31594:SF14">
    <property type="entry name" value="FIBRONECTIN TYPE-III DOMAIN-CONTAINING PROTEIN"/>
    <property type="match status" value="1"/>
</dbReference>
<evidence type="ECO:0000313" key="4">
    <source>
        <dbReference type="Proteomes" id="UP000000305"/>
    </source>
</evidence>
<feature type="domain" description="Stonustoxin-like helical" evidence="2">
    <location>
        <begin position="228"/>
        <end position="327"/>
    </location>
</feature>
<dbReference type="OMA" id="HREICLM"/>
<dbReference type="InterPro" id="IPR052090">
    <property type="entry name" value="Cytolytic_pore-forming_toxin"/>
</dbReference>
<dbReference type="Pfam" id="PF18078">
    <property type="entry name" value="Thioredoxin_11"/>
    <property type="match status" value="1"/>
</dbReference>
<name>E9H4Q8_DAPPU</name>
<dbReference type="Pfam" id="PF21109">
    <property type="entry name" value="Stonustoxin_helical"/>
    <property type="match status" value="1"/>
</dbReference>
<dbReference type="InterPro" id="IPR048997">
    <property type="entry name" value="Stonustoxin-like_helical"/>
</dbReference>
<sequence>MKFYNLCSTLDSKIGSDNLSDKFESLNVSSSLQISILAGMIEPEGSGSFLKRKKGQIRESSIHVRCHCLTAVKGIQLNLPNTAKPVVFNSQEIINSGATHVVTQIQYGAEATFTFSQQLKETDDEQKVSAKLAASGKNLLRALEGKVNFQLSKQENAPTTYEEAVQFASGFTKTLSDSIAKDSADGNKPLGVPCFVGLYPLVLVPGFEGAKVLHNDLEFTQVSKYTRIMEDYEALDKKLYSMISDPKTNQIPPFKKKLHDFQQNCHLFNRDLKTKLRDSVINIRSGRQENQEDSSFRKLMERIISDRQFSFNPNRLEVWLSEKHREICLMKRFQDVLKEKVKSQEKILFFPSPEKLQETMIDSKVRFGFEIAFHAIKRPEPFLALMEKPAFDKDVNDNQEAIEPKTKEDVPWYQNERIEKEMSIFAKLVNGNYEDETFALTAPDNEDEDDLRTSGLSFAVYYRGIKHCGGSALLVLCKHYQKLYLLEIVQLLFDRNIDVNSVDKEGLNALLNLLITSIEEELDSMLNDDPLAKTLTPYYKKLKDFKGVYSSWFRGKLKKELKQMIQKIRSGQAESLELPNHIEHY</sequence>
<gene>
    <name evidence="3" type="ORF">DAPPUDRAFT_325439</name>
</gene>
<dbReference type="STRING" id="6669.E9H4Q8"/>